<dbReference type="OMA" id="EDNVMLW"/>
<dbReference type="InterPro" id="IPR038336">
    <property type="entry name" value="NET_sf"/>
</dbReference>
<dbReference type="KEGG" id="egr:104422658"/>
<dbReference type="GO" id="GO:0004674">
    <property type="term" value="F:protein serine/threonine kinase activity"/>
    <property type="evidence" value="ECO:0000318"/>
    <property type="project" value="GO_Central"/>
</dbReference>
<sequence>MMASIDPEEGNKEGPDFFSFYARGVAELLGGEDDFPPFAEDDSPSSPGKPGEAADKGADASGYDGKRGGGCSTSGALFVDAIAPGFSDTRRERLKSFLRLATFNLSREVDKMQEPVLKLHQLETHLRSRRQQPTCSATSSDGDVVERPHKKINIFSSSSSVSISEHESRDRLQPSENGSAGKNNESKFSQMDLVEKDKVCAIETRSAPCQRPQMSKSLHNNYRSKSEGATAPLLGSNGAAIKDDEDVNADMQFLLGSDHSRLDQILKKYSDEHSSELEHMGKQLEDLLNAVMSKFRPMTRREKIQLQKLIQNLPQDNLVRVVGILGRSDSSKTNLCDDITIDLEKEDNGTLWRLYYYVRAVEKARKLSAIQDARIDSNAKV</sequence>
<dbReference type="Gene3D" id="1.20.1270.220">
    <property type="match status" value="1"/>
</dbReference>
<dbReference type="EMBL" id="KK198762">
    <property type="protein sequence ID" value="KCW52962.1"/>
    <property type="molecule type" value="Genomic_DNA"/>
</dbReference>
<dbReference type="GO" id="GO:0003682">
    <property type="term" value="F:chromatin binding"/>
    <property type="evidence" value="ECO:0000318"/>
    <property type="project" value="GO_Central"/>
</dbReference>
<evidence type="ECO:0000256" key="1">
    <source>
        <dbReference type="ARBA" id="ARBA00023015"/>
    </source>
</evidence>
<dbReference type="InterPro" id="IPR027353">
    <property type="entry name" value="NET_dom"/>
</dbReference>
<dbReference type="AlphaFoldDB" id="A0A059AG23"/>
<name>A0A059AG23_EUCGR</name>
<gene>
    <name evidence="5" type="ORF">EUGRSUZ_J02264</name>
</gene>
<protein>
    <recommendedName>
        <fullName evidence="4">NET domain-containing protein</fullName>
    </recommendedName>
</protein>
<dbReference type="InParanoid" id="A0A059AG23"/>
<dbReference type="GO" id="GO:0006357">
    <property type="term" value="P:regulation of transcription by RNA polymerase II"/>
    <property type="evidence" value="ECO:0000318"/>
    <property type="project" value="GO_Central"/>
</dbReference>
<feature type="compositionally biased region" description="Polar residues" evidence="3">
    <location>
        <begin position="174"/>
        <end position="189"/>
    </location>
</feature>
<feature type="domain" description="NET" evidence="4">
    <location>
        <begin position="288"/>
        <end position="369"/>
    </location>
</feature>
<feature type="compositionally biased region" description="Basic and acidic residues" evidence="3">
    <location>
        <begin position="164"/>
        <end position="173"/>
    </location>
</feature>
<dbReference type="GO" id="GO:0000785">
    <property type="term" value="C:chromatin"/>
    <property type="evidence" value="ECO:0000318"/>
    <property type="project" value="GO_Central"/>
</dbReference>
<dbReference type="PROSITE" id="PS51525">
    <property type="entry name" value="NET"/>
    <property type="match status" value="1"/>
</dbReference>
<evidence type="ECO:0000259" key="4">
    <source>
        <dbReference type="PROSITE" id="PS51525"/>
    </source>
</evidence>
<reference evidence="5" key="1">
    <citation type="submission" date="2013-07" db="EMBL/GenBank/DDBJ databases">
        <title>The genome of Eucalyptus grandis.</title>
        <authorList>
            <person name="Schmutz J."/>
            <person name="Hayes R."/>
            <person name="Myburg A."/>
            <person name="Tuskan G."/>
            <person name="Grattapaglia D."/>
            <person name="Rokhsar D.S."/>
        </authorList>
    </citation>
    <scope>NUCLEOTIDE SEQUENCE</scope>
    <source>
        <tissue evidence="5">Leaf extractions</tissue>
    </source>
</reference>
<organism evidence="5">
    <name type="scientific">Eucalyptus grandis</name>
    <name type="common">Flooded gum</name>
    <dbReference type="NCBI Taxonomy" id="71139"/>
    <lineage>
        <taxon>Eukaryota</taxon>
        <taxon>Viridiplantae</taxon>
        <taxon>Streptophyta</taxon>
        <taxon>Embryophyta</taxon>
        <taxon>Tracheophyta</taxon>
        <taxon>Spermatophyta</taxon>
        <taxon>Magnoliopsida</taxon>
        <taxon>eudicotyledons</taxon>
        <taxon>Gunneridae</taxon>
        <taxon>Pentapetalae</taxon>
        <taxon>rosids</taxon>
        <taxon>malvids</taxon>
        <taxon>Myrtales</taxon>
        <taxon>Myrtaceae</taxon>
        <taxon>Myrtoideae</taxon>
        <taxon>Eucalypteae</taxon>
        <taxon>Eucalyptus</taxon>
    </lineage>
</organism>
<dbReference type="GO" id="GO:0005634">
    <property type="term" value="C:nucleus"/>
    <property type="evidence" value="ECO:0000318"/>
    <property type="project" value="GO_Central"/>
</dbReference>
<feature type="compositionally biased region" description="Polar residues" evidence="3">
    <location>
        <begin position="131"/>
        <end position="141"/>
    </location>
</feature>
<evidence type="ECO:0000313" key="5">
    <source>
        <dbReference type="EMBL" id="KCW52962.1"/>
    </source>
</evidence>
<dbReference type="OrthoDB" id="21449at2759"/>
<dbReference type="Gramene" id="KCW52962">
    <property type="protein sequence ID" value="KCW52962"/>
    <property type="gene ID" value="EUGRSUZ_J02264"/>
</dbReference>
<keyword evidence="1" id="KW-0805">Transcription regulation</keyword>
<dbReference type="GO" id="GO:0006338">
    <property type="term" value="P:chromatin remodeling"/>
    <property type="evidence" value="ECO:0000318"/>
    <property type="project" value="GO_Central"/>
</dbReference>
<proteinExistence type="predicted"/>
<accession>A0A059AG23</accession>
<dbReference type="PANTHER" id="PTHR45926">
    <property type="entry name" value="OSJNBA0053K19.4 PROTEIN"/>
    <property type="match status" value="1"/>
</dbReference>
<dbReference type="GO" id="GO:0042393">
    <property type="term" value="F:histone binding"/>
    <property type="evidence" value="ECO:0000318"/>
    <property type="project" value="GO_Central"/>
</dbReference>
<feature type="region of interest" description="Disordered" evidence="3">
    <location>
        <begin position="31"/>
        <end position="66"/>
    </location>
</feature>
<dbReference type="STRING" id="71139.A0A059AG23"/>
<dbReference type="eggNOG" id="ENOG502RUXN">
    <property type="taxonomic scope" value="Eukaryota"/>
</dbReference>
<keyword evidence="2" id="KW-0804">Transcription</keyword>
<dbReference type="FunCoup" id="A0A059AG23">
    <property type="interactions" value="1343"/>
</dbReference>
<evidence type="ECO:0000256" key="2">
    <source>
        <dbReference type="ARBA" id="ARBA00023163"/>
    </source>
</evidence>
<feature type="compositionally biased region" description="Acidic residues" evidence="3">
    <location>
        <begin position="31"/>
        <end position="43"/>
    </location>
</feature>
<evidence type="ECO:0000256" key="3">
    <source>
        <dbReference type="SAM" id="MobiDB-lite"/>
    </source>
</evidence>
<dbReference type="Pfam" id="PF17035">
    <property type="entry name" value="BET"/>
    <property type="match status" value="1"/>
</dbReference>
<feature type="region of interest" description="Disordered" evidence="3">
    <location>
        <begin position="124"/>
        <end position="190"/>
    </location>
</feature>